<dbReference type="InterPro" id="IPR011333">
    <property type="entry name" value="SKP1/BTB/POZ_sf"/>
</dbReference>
<accession>A0A0Q9X2X3</accession>
<evidence type="ECO:0000313" key="8">
    <source>
        <dbReference type="EMBL" id="KRG02406.1"/>
    </source>
</evidence>
<dbReference type="PANTHER" id="PTHR23110">
    <property type="entry name" value="BTB DOMAIN TRANSCRIPTION FACTOR"/>
    <property type="match status" value="1"/>
</dbReference>
<dbReference type="OrthoDB" id="2311693at2759"/>
<name>A0A0Q9X2X3_DROMO</name>
<protein>
    <submittedName>
        <fullName evidence="8">Uncharacterized protein, isoform T</fullName>
    </submittedName>
</protein>
<dbReference type="PROSITE" id="PS50097">
    <property type="entry name" value="BTB"/>
    <property type="match status" value="1"/>
</dbReference>
<feature type="compositionally biased region" description="Pro residues" evidence="6">
    <location>
        <begin position="122"/>
        <end position="135"/>
    </location>
</feature>
<feature type="region of interest" description="Disordered" evidence="6">
    <location>
        <begin position="320"/>
        <end position="341"/>
    </location>
</feature>
<comment type="subcellular location">
    <subcellularLocation>
        <location evidence="1">Nucleus</location>
    </subcellularLocation>
</comment>
<dbReference type="PANTHER" id="PTHR23110:SF92">
    <property type="entry name" value="MODIFIER OF MDG4"/>
    <property type="match status" value="1"/>
</dbReference>
<dbReference type="GO" id="GO:0005634">
    <property type="term" value="C:nucleus"/>
    <property type="evidence" value="ECO:0007669"/>
    <property type="project" value="UniProtKB-SubCell"/>
</dbReference>
<evidence type="ECO:0000256" key="4">
    <source>
        <dbReference type="ARBA" id="ARBA00022833"/>
    </source>
</evidence>
<feature type="region of interest" description="Disordered" evidence="6">
    <location>
        <begin position="480"/>
        <end position="562"/>
    </location>
</feature>
<evidence type="ECO:0000313" key="9">
    <source>
        <dbReference type="Proteomes" id="UP000009192"/>
    </source>
</evidence>
<keyword evidence="5" id="KW-0539">Nucleus</keyword>
<dbReference type="Gene3D" id="3.30.710.10">
    <property type="entry name" value="Potassium Channel Kv1.1, Chain A"/>
    <property type="match status" value="1"/>
</dbReference>
<feature type="compositionally biased region" description="Basic and acidic residues" evidence="6">
    <location>
        <begin position="552"/>
        <end position="562"/>
    </location>
</feature>
<dbReference type="SMR" id="A0A0Q9X2X3"/>
<dbReference type="EMBL" id="CH933806">
    <property type="protein sequence ID" value="KRG02406.1"/>
    <property type="molecule type" value="Genomic_DNA"/>
</dbReference>
<keyword evidence="3" id="KW-0863">Zinc-finger</keyword>
<sequence length="562" mass="62614">MADDEQFSLCWNNFNTNLSAGFHESLCRGDLVDVSLAAEGQIVKAHRLVLSVCSPFFRKMFTQMPSNTHAIVFLNNVSHSALKDLIQFMYCGEVNVKQDALPAFISTAESLQIKGLTDNDPAPQPPQEPTPPPAAPHVQQQQQIPAQRVQRQQPRTSARYKIETVDDVLGDDKATTQIVIQTTAAPQATIVQQPQQQQQQQHIQTQQLQTGTTTTATLVSTNKRSAQRGSLIGSGAVKRSKTSTTTSTAAANVIDPLESTTDTSANATTSTQQLGTQQITVQTTVVAADTKVHQVRQQQQQAAAQEEAEYIDLPMELPTKSEPDYSEEHAEVAGDGDTPYVEDDAYGDMRYDDSYFTENEDAGNQTGGNTSTSIAATTSKAVVKQQSQSYSDSSFVDTGADQGNTEAQAFHIDFADSKKNGGKLLVINGFRFFRNKKRGHLQYWKCRNYYKERCPAIAIHDESTLILRLCHQHQHMESNDIEIKPLPSMAKEEEPEQEHERLTEQEREREQKQQLDQDQEQQTDVELQSRDIASPELLSARILSSRPPPPLHEYKSKQSYEF</sequence>
<evidence type="ECO:0000256" key="6">
    <source>
        <dbReference type="SAM" id="MobiDB-lite"/>
    </source>
</evidence>
<dbReference type="InterPro" id="IPR051095">
    <property type="entry name" value="Dros_DevTransReg"/>
</dbReference>
<dbReference type="Gene3D" id="2.20.25.240">
    <property type="match status" value="1"/>
</dbReference>
<evidence type="ECO:0000259" key="7">
    <source>
        <dbReference type="PROSITE" id="PS50097"/>
    </source>
</evidence>
<dbReference type="InterPro" id="IPR000210">
    <property type="entry name" value="BTB/POZ_dom"/>
</dbReference>
<dbReference type="FunFam" id="3.30.710.10:FF:000036">
    <property type="entry name" value="Mod(Mdg4), isoform H"/>
    <property type="match status" value="1"/>
</dbReference>
<evidence type="ECO:0000256" key="3">
    <source>
        <dbReference type="ARBA" id="ARBA00022771"/>
    </source>
</evidence>
<feature type="compositionally biased region" description="Basic and acidic residues" evidence="6">
    <location>
        <begin position="498"/>
        <end position="515"/>
    </location>
</feature>
<dbReference type="AlphaFoldDB" id="A0A0Q9X2X3"/>
<feature type="compositionally biased region" description="Basic and acidic residues" evidence="6">
    <location>
        <begin position="320"/>
        <end position="332"/>
    </location>
</feature>
<dbReference type="InterPro" id="IPR007588">
    <property type="entry name" value="Znf_FLYWCH"/>
</dbReference>
<dbReference type="SUPFAM" id="SSF54695">
    <property type="entry name" value="POZ domain"/>
    <property type="match status" value="1"/>
</dbReference>
<feature type="region of interest" description="Disordered" evidence="6">
    <location>
        <begin position="115"/>
        <end position="161"/>
    </location>
</feature>
<dbReference type="CDD" id="cd18315">
    <property type="entry name" value="BTB_POZ_BAB-like"/>
    <property type="match status" value="1"/>
</dbReference>
<dbReference type="GO" id="GO:0006357">
    <property type="term" value="P:regulation of transcription by RNA polymerase II"/>
    <property type="evidence" value="ECO:0007669"/>
    <property type="project" value="TreeGrafter"/>
</dbReference>
<dbReference type="SMART" id="SM00225">
    <property type="entry name" value="BTB"/>
    <property type="match status" value="1"/>
</dbReference>
<evidence type="ECO:0000256" key="5">
    <source>
        <dbReference type="ARBA" id="ARBA00023242"/>
    </source>
</evidence>
<dbReference type="Proteomes" id="UP000009192">
    <property type="component" value="Unassembled WGS sequence"/>
</dbReference>
<organism evidence="8 9">
    <name type="scientific">Drosophila mojavensis</name>
    <name type="common">Fruit fly</name>
    <dbReference type="NCBI Taxonomy" id="7230"/>
    <lineage>
        <taxon>Eukaryota</taxon>
        <taxon>Metazoa</taxon>
        <taxon>Ecdysozoa</taxon>
        <taxon>Arthropoda</taxon>
        <taxon>Hexapoda</taxon>
        <taxon>Insecta</taxon>
        <taxon>Pterygota</taxon>
        <taxon>Neoptera</taxon>
        <taxon>Endopterygota</taxon>
        <taxon>Diptera</taxon>
        <taxon>Brachycera</taxon>
        <taxon>Muscomorpha</taxon>
        <taxon>Ephydroidea</taxon>
        <taxon>Drosophilidae</taxon>
        <taxon>Drosophila</taxon>
    </lineage>
</organism>
<dbReference type="Pfam" id="PF04500">
    <property type="entry name" value="FLYWCH"/>
    <property type="match status" value="1"/>
</dbReference>
<keyword evidence="9" id="KW-1185">Reference proteome</keyword>
<feature type="domain" description="BTB" evidence="7">
    <location>
        <begin position="32"/>
        <end position="98"/>
    </location>
</feature>
<dbReference type="GO" id="GO:0008270">
    <property type="term" value="F:zinc ion binding"/>
    <property type="evidence" value="ECO:0007669"/>
    <property type="project" value="UniProtKB-KW"/>
</dbReference>
<dbReference type="Pfam" id="PF00651">
    <property type="entry name" value="BTB"/>
    <property type="match status" value="1"/>
</dbReference>
<feature type="compositionally biased region" description="Low complexity" evidence="6">
    <location>
        <begin position="136"/>
        <end position="154"/>
    </location>
</feature>
<evidence type="ECO:0000256" key="2">
    <source>
        <dbReference type="ARBA" id="ARBA00022723"/>
    </source>
</evidence>
<keyword evidence="2" id="KW-0479">Metal-binding</keyword>
<keyword evidence="4" id="KW-0862">Zinc</keyword>
<evidence type="ECO:0000256" key="1">
    <source>
        <dbReference type="ARBA" id="ARBA00004123"/>
    </source>
</evidence>
<reference evidence="8 9" key="1">
    <citation type="journal article" date="2007" name="Nature">
        <title>Evolution of genes and genomes on the Drosophila phylogeny.</title>
        <authorList>
            <consortium name="Drosophila 12 Genomes Consortium"/>
            <person name="Clark A.G."/>
            <person name="Eisen M.B."/>
            <person name="Smith D.R."/>
            <person name="Bergman C.M."/>
            <person name="Oliver B."/>
            <person name="Markow T.A."/>
            <person name="Kaufman T.C."/>
            <person name="Kellis M."/>
            <person name="Gelbart W."/>
            <person name="Iyer V.N."/>
            <person name="Pollard D.A."/>
            <person name="Sackton T.B."/>
            <person name="Larracuente A.M."/>
            <person name="Singh N.D."/>
            <person name="Abad J.P."/>
            <person name="Abt D.N."/>
            <person name="Adryan B."/>
            <person name="Aguade M."/>
            <person name="Akashi H."/>
            <person name="Anderson W.W."/>
            <person name="Aquadro C.F."/>
            <person name="Ardell D.H."/>
            <person name="Arguello R."/>
            <person name="Artieri C.G."/>
            <person name="Barbash D.A."/>
            <person name="Barker D."/>
            <person name="Barsanti P."/>
            <person name="Batterham P."/>
            <person name="Batzoglou S."/>
            <person name="Begun D."/>
            <person name="Bhutkar A."/>
            <person name="Blanco E."/>
            <person name="Bosak S.A."/>
            <person name="Bradley R.K."/>
            <person name="Brand A.D."/>
            <person name="Brent M.R."/>
            <person name="Brooks A.N."/>
            <person name="Brown R.H."/>
            <person name="Butlin R.K."/>
            <person name="Caggese C."/>
            <person name="Calvi B.R."/>
            <person name="Bernardo de Carvalho A."/>
            <person name="Caspi A."/>
            <person name="Castrezana S."/>
            <person name="Celniker S.E."/>
            <person name="Chang J.L."/>
            <person name="Chapple C."/>
            <person name="Chatterji S."/>
            <person name="Chinwalla A."/>
            <person name="Civetta A."/>
            <person name="Clifton S.W."/>
            <person name="Comeron J.M."/>
            <person name="Costello J.C."/>
            <person name="Coyne J.A."/>
            <person name="Daub J."/>
            <person name="David R.G."/>
            <person name="Delcher A.L."/>
            <person name="Delehaunty K."/>
            <person name="Do C.B."/>
            <person name="Ebling H."/>
            <person name="Edwards K."/>
            <person name="Eickbush T."/>
            <person name="Evans J.D."/>
            <person name="Filipski A."/>
            <person name="Findeiss S."/>
            <person name="Freyhult E."/>
            <person name="Fulton L."/>
            <person name="Fulton R."/>
            <person name="Garcia A.C."/>
            <person name="Gardiner A."/>
            <person name="Garfield D.A."/>
            <person name="Garvin B.E."/>
            <person name="Gibson G."/>
            <person name="Gilbert D."/>
            <person name="Gnerre S."/>
            <person name="Godfrey J."/>
            <person name="Good R."/>
            <person name="Gotea V."/>
            <person name="Gravely B."/>
            <person name="Greenberg A.J."/>
            <person name="Griffiths-Jones S."/>
            <person name="Gross S."/>
            <person name="Guigo R."/>
            <person name="Gustafson E.A."/>
            <person name="Haerty W."/>
            <person name="Hahn M.W."/>
            <person name="Halligan D.L."/>
            <person name="Halpern A.L."/>
            <person name="Halter G.M."/>
            <person name="Han M.V."/>
            <person name="Heger A."/>
            <person name="Hillier L."/>
            <person name="Hinrichs A.S."/>
            <person name="Holmes I."/>
            <person name="Hoskins R.A."/>
            <person name="Hubisz M.J."/>
            <person name="Hultmark D."/>
            <person name="Huntley M.A."/>
            <person name="Jaffe D.B."/>
            <person name="Jagadeeshan S."/>
            <person name="Jeck W.R."/>
            <person name="Johnson J."/>
            <person name="Jones C.D."/>
            <person name="Jordan W.C."/>
            <person name="Karpen G.H."/>
            <person name="Kataoka E."/>
            <person name="Keightley P.D."/>
            <person name="Kheradpour P."/>
            <person name="Kirkness E.F."/>
            <person name="Koerich L.B."/>
            <person name="Kristiansen K."/>
            <person name="Kudrna D."/>
            <person name="Kulathinal R.J."/>
            <person name="Kumar S."/>
            <person name="Kwok R."/>
            <person name="Lander E."/>
            <person name="Langley C.H."/>
            <person name="Lapoint R."/>
            <person name="Lazzaro B.P."/>
            <person name="Lee S.J."/>
            <person name="Levesque L."/>
            <person name="Li R."/>
            <person name="Lin C.F."/>
            <person name="Lin M.F."/>
            <person name="Lindblad-Toh K."/>
            <person name="Llopart A."/>
            <person name="Long M."/>
            <person name="Low L."/>
            <person name="Lozovsky E."/>
            <person name="Lu J."/>
            <person name="Luo M."/>
            <person name="Machado C.A."/>
            <person name="Makalowski W."/>
            <person name="Marzo M."/>
            <person name="Matsuda M."/>
            <person name="Matzkin L."/>
            <person name="McAllister B."/>
            <person name="McBride C.S."/>
            <person name="McKernan B."/>
            <person name="McKernan K."/>
            <person name="Mendez-Lago M."/>
            <person name="Minx P."/>
            <person name="Mollenhauer M.U."/>
            <person name="Montooth K."/>
            <person name="Mount S.M."/>
            <person name="Mu X."/>
            <person name="Myers E."/>
            <person name="Negre B."/>
            <person name="Newfeld S."/>
            <person name="Nielsen R."/>
            <person name="Noor M.A."/>
            <person name="O'Grady P."/>
            <person name="Pachter L."/>
            <person name="Papaceit M."/>
            <person name="Parisi M.J."/>
            <person name="Parisi M."/>
            <person name="Parts L."/>
            <person name="Pedersen J.S."/>
            <person name="Pesole G."/>
            <person name="Phillippy A.M."/>
            <person name="Ponting C.P."/>
            <person name="Pop M."/>
            <person name="Porcelli D."/>
            <person name="Powell J.R."/>
            <person name="Prohaska S."/>
            <person name="Pruitt K."/>
            <person name="Puig M."/>
            <person name="Quesneville H."/>
            <person name="Ram K.R."/>
            <person name="Rand D."/>
            <person name="Rasmussen M.D."/>
            <person name="Reed L.K."/>
            <person name="Reenan R."/>
            <person name="Reily A."/>
            <person name="Remington K.A."/>
            <person name="Rieger T.T."/>
            <person name="Ritchie M.G."/>
            <person name="Robin C."/>
            <person name="Rogers Y.H."/>
            <person name="Rohde C."/>
            <person name="Rozas J."/>
            <person name="Rubenfield M.J."/>
            <person name="Ruiz A."/>
            <person name="Russo S."/>
            <person name="Salzberg S.L."/>
            <person name="Sanchez-Gracia A."/>
            <person name="Saranga D.J."/>
            <person name="Sato H."/>
            <person name="Schaeffer S.W."/>
            <person name="Schatz M.C."/>
            <person name="Schlenke T."/>
            <person name="Schwartz R."/>
            <person name="Segarra C."/>
            <person name="Singh R.S."/>
            <person name="Sirot L."/>
            <person name="Sirota M."/>
            <person name="Sisneros N.B."/>
            <person name="Smith C.D."/>
            <person name="Smith T.F."/>
            <person name="Spieth J."/>
            <person name="Stage D.E."/>
            <person name="Stark A."/>
            <person name="Stephan W."/>
            <person name="Strausberg R.L."/>
            <person name="Strempel S."/>
            <person name="Sturgill D."/>
            <person name="Sutton G."/>
            <person name="Sutton G.G."/>
            <person name="Tao W."/>
            <person name="Teichmann S."/>
            <person name="Tobari Y.N."/>
            <person name="Tomimura Y."/>
            <person name="Tsolas J.M."/>
            <person name="Valente V.L."/>
            <person name="Venter E."/>
            <person name="Venter J.C."/>
            <person name="Vicario S."/>
            <person name="Vieira F.G."/>
            <person name="Vilella A.J."/>
            <person name="Villasante A."/>
            <person name="Walenz B."/>
            <person name="Wang J."/>
            <person name="Wasserman M."/>
            <person name="Watts T."/>
            <person name="Wilson D."/>
            <person name="Wilson R.K."/>
            <person name="Wing R.A."/>
            <person name="Wolfner M.F."/>
            <person name="Wong A."/>
            <person name="Wong G.K."/>
            <person name="Wu C.I."/>
            <person name="Wu G."/>
            <person name="Yamamoto D."/>
            <person name="Yang H.P."/>
            <person name="Yang S.P."/>
            <person name="Yorke J.A."/>
            <person name="Yoshida K."/>
            <person name="Zdobnov E."/>
            <person name="Zhang P."/>
            <person name="Zhang Y."/>
            <person name="Zimin A.V."/>
            <person name="Baldwin J."/>
            <person name="Abdouelleil A."/>
            <person name="Abdulkadir J."/>
            <person name="Abebe A."/>
            <person name="Abera B."/>
            <person name="Abreu J."/>
            <person name="Acer S.C."/>
            <person name="Aftuck L."/>
            <person name="Alexander A."/>
            <person name="An P."/>
            <person name="Anderson E."/>
            <person name="Anderson S."/>
            <person name="Arachi H."/>
            <person name="Azer M."/>
            <person name="Bachantsang P."/>
            <person name="Barry A."/>
            <person name="Bayul T."/>
            <person name="Berlin A."/>
            <person name="Bessette D."/>
            <person name="Bloom T."/>
            <person name="Blye J."/>
            <person name="Boguslavskiy L."/>
            <person name="Bonnet C."/>
            <person name="Boukhgalter B."/>
            <person name="Bourzgui I."/>
            <person name="Brown A."/>
            <person name="Cahill P."/>
            <person name="Channer S."/>
            <person name="Cheshatsang Y."/>
            <person name="Chuda L."/>
            <person name="Citroen M."/>
            <person name="Collymore A."/>
            <person name="Cooke P."/>
            <person name="Costello M."/>
            <person name="D'Aco K."/>
            <person name="Daza R."/>
            <person name="De Haan G."/>
            <person name="DeGray S."/>
            <person name="DeMaso C."/>
            <person name="Dhargay N."/>
            <person name="Dooley K."/>
            <person name="Dooley E."/>
            <person name="Doricent M."/>
            <person name="Dorje P."/>
            <person name="Dorjee K."/>
            <person name="Dupes A."/>
            <person name="Elong R."/>
            <person name="Falk J."/>
            <person name="Farina A."/>
            <person name="Faro S."/>
            <person name="Ferguson D."/>
            <person name="Fisher S."/>
            <person name="Foley C.D."/>
            <person name="Franke A."/>
            <person name="Friedrich D."/>
            <person name="Gadbois L."/>
            <person name="Gearin G."/>
            <person name="Gearin C.R."/>
            <person name="Giannoukos G."/>
            <person name="Goode T."/>
            <person name="Graham J."/>
            <person name="Grandbois E."/>
            <person name="Grewal S."/>
            <person name="Gyaltsen K."/>
            <person name="Hafez N."/>
            <person name="Hagos B."/>
            <person name="Hall J."/>
            <person name="Henson C."/>
            <person name="Hollinger A."/>
            <person name="Honan T."/>
            <person name="Huard M.D."/>
            <person name="Hughes L."/>
            <person name="Hurhula B."/>
            <person name="Husby M.E."/>
            <person name="Kamat A."/>
            <person name="Kanga B."/>
            <person name="Kashin S."/>
            <person name="Khazanovich D."/>
            <person name="Kisner P."/>
            <person name="Lance K."/>
            <person name="Lara M."/>
            <person name="Lee W."/>
            <person name="Lennon N."/>
            <person name="Letendre F."/>
            <person name="LeVine R."/>
            <person name="Lipovsky A."/>
            <person name="Liu X."/>
            <person name="Liu J."/>
            <person name="Liu S."/>
            <person name="Lokyitsang T."/>
            <person name="Lokyitsang Y."/>
            <person name="Lubonja R."/>
            <person name="Lui A."/>
            <person name="MacDonald P."/>
            <person name="Magnisalis V."/>
            <person name="Maru K."/>
            <person name="Matthews C."/>
            <person name="McCusker W."/>
            <person name="McDonough S."/>
            <person name="Mehta T."/>
            <person name="Meldrim J."/>
            <person name="Meneus L."/>
            <person name="Mihai O."/>
            <person name="Mihalev A."/>
            <person name="Mihova T."/>
            <person name="Mittelman R."/>
            <person name="Mlenga V."/>
            <person name="Montmayeur A."/>
            <person name="Mulrain L."/>
            <person name="Navidi A."/>
            <person name="Naylor J."/>
            <person name="Negash T."/>
            <person name="Nguyen T."/>
            <person name="Nguyen N."/>
            <person name="Nicol R."/>
            <person name="Norbu C."/>
            <person name="Norbu N."/>
            <person name="Novod N."/>
            <person name="O'Neill B."/>
            <person name="Osman S."/>
            <person name="Markiewicz E."/>
            <person name="Oyono O.L."/>
            <person name="Patti C."/>
            <person name="Phunkhang P."/>
            <person name="Pierre F."/>
            <person name="Priest M."/>
            <person name="Raghuraman S."/>
            <person name="Rege F."/>
            <person name="Reyes R."/>
            <person name="Rise C."/>
            <person name="Rogov P."/>
            <person name="Ross K."/>
            <person name="Ryan E."/>
            <person name="Settipalli S."/>
            <person name="Shea T."/>
            <person name="Sherpa N."/>
            <person name="Shi L."/>
            <person name="Shih D."/>
            <person name="Sparrow T."/>
            <person name="Spaulding J."/>
            <person name="Stalker J."/>
            <person name="Stange-Thomann N."/>
            <person name="Stavropoulos S."/>
            <person name="Stone C."/>
            <person name="Strader C."/>
            <person name="Tesfaye S."/>
            <person name="Thomson T."/>
            <person name="Thoulutsang Y."/>
            <person name="Thoulutsang D."/>
            <person name="Topham K."/>
            <person name="Topping I."/>
            <person name="Tsamla T."/>
            <person name="Vassiliev H."/>
            <person name="Vo A."/>
            <person name="Wangchuk T."/>
            <person name="Wangdi T."/>
            <person name="Weiand M."/>
            <person name="Wilkinson J."/>
            <person name="Wilson A."/>
            <person name="Yadav S."/>
            <person name="Young G."/>
            <person name="Yu Q."/>
            <person name="Zembek L."/>
            <person name="Zhong D."/>
            <person name="Zimmer A."/>
            <person name="Zwirko Z."/>
            <person name="Jaffe D.B."/>
            <person name="Alvarez P."/>
            <person name="Brockman W."/>
            <person name="Butler J."/>
            <person name="Chin C."/>
            <person name="Gnerre S."/>
            <person name="Grabherr M."/>
            <person name="Kleber M."/>
            <person name="Mauceli E."/>
            <person name="MacCallum I."/>
        </authorList>
    </citation>
    <scope>NUCLEOTIDE SEQUENCE [LARGE SCALE GENOMIC DNA]</scope>
    <source>
        <strain evidence="9">Tucson 15081-1352.22</strain>
    </source>
</reference>
<proteinExistence type="predicted"/>
<gene>
    <name evidence="8" type="primary">Dmoj\GI10821</name>
    <name evidence="8" type="ORF">Dmoj_GI10821</name>
</gene>